<reference evidence="1 2" key="1">
    <citation type="journal article" date="2023" name="Science">
        <title>Complex scaffold remodeling in plant triterpene biosynthesis.</title>
        <authorList>
            <person name="De La Pena R."/>
            <person name="Hodgson H."/>
            <person name="Liu J.C."/>
            <person name="Stephenson M.J."/>
            <person name="Martin A.C."/>
            <person name="Owen C."/>
            <person name="Harkess A."/>
            <person name="Leebens-Mack J."/>
            <person name="Jimenez L.E."/>
            <person name="Osbourn A."/>
            <person name="Sattely E.S."/>
        </authorList>
    </citation>
    <scope>NUCLEOTIDE SEQUENCE [LARGE SCALE GENOMIC DNA]</scope>
    <source>
        <strain evidence="2">cv. JPN11</strain>
        <tissue evidence="1">Leaf</tissue>
    </source>
</reference>
<proteinExistence type="predicted"/>
<dbReference type="EMBL" id="CM051397">
    <property type="protein sequence ID" value="KAJ4719772.1"/>
    <property type="molecule type" value="Genomic_DNA"/>
</dbReference>
<feature type="non-terminal residue" evidence="1">
    <location>
        <position position="1"/>
    </location>
</feature>
<keyword evidence="2" id="KW-1185">Reference proteome</keyword>
<evidence type="ECO:0000313" key="1">
    <source>
        <dbReference type="EMBL" id="KAJ4719772.1"/>
    </source>
</evidence>
<evidence type="ECO:0000313" key="2">
    <source>
        <dbReference type="Proteomes" id="UP001164539"/>
    </source>
</evidence>
<comment type="caution">
    <text evidence="1">The sequence shown here is derived from an EMBL/GenBank/DDBJ whole genome shotgun (WGS) entry which is preliminary data.</text>
</comment>
<organism evidence="1 2">
    <name type="scientific">Melia azedarach</name>
    <name type="common">Chinaberry tree</name>
    <dbReference type="NCBI Taxonomy" id="155640"/>
    <lineage>
        <taxon>Eukaryota</taxon>
        <taxon>Viridiplantae</taxon>
        <taxon>Streptophyta</taxon>
        <taxon>Embryophyta</taxon>
        <taxon>Tracheophyta</taxon>
        <taxon>Spermatophyta</taxon>
        <taxon>Magnoliopsida</taxon>
        <taxon>eudicotyledons</taxon>
        <taxon>Gunneridae</taxon>
        <taxon>Pentapetalae</taxon>
        <taxon>rosids</taxon>
        <taxon>malvids</taxon>
        <taxon>Sapindales</taxon>
        <taxon>Meliaceae</taxon>
        <taxon>Melia</taxon>
    </lineage>
</organism>
<dbReference type="Proteomes" id="UP001164539">
    <property type="component" value="Chromosome 4"/>
</dbReference>
<accession>A0ACC1Y914</accession>
<gene>
    <name evidence="1" type="ORF">OWV82_007701</name>
</gene>
<protein>
    <submittedName>
        <fullName evidence="1">Embryo-specific</fullName>
    </submittedName>
</protein>
<name>A0ACC1Y914_MELAZ</name>
<sequence length="210" mass="23594">CVKYRGKEDKKTTLKFSMKKKANILIVFILAINVVSPLAKANQPTNLASQISEGNCSYLIQIETTCAPSADTTDHISVRFTDSSGNLIIVKHLRNPKLLNSPKYDLKKSAGGENSEFQFKRCSISSFEAKGACMKKSVCALYLKRVGSDDWRPGWVKVLHQEDSGRAVPVSYTFYFRTFLPGNVWYGFDYCHSRENFVPRVKTFGGENLS</sequence>